<name>A0A1L9RWJ6_ASPWE</name>
<protein>
    <submittedName>
        <fullName evidence="1">Uncharacterized protein</fullName>
    </submittedName>
</protein>
<dbReference type="EMBL" id="KV878210">
    <property type="protein sequence ID" value="OJJ39295.1"/>
    <property type="molecule type" value="Genomic_DNA"/>
</dbReference>
<dbReference type="RefSeq" id="XP_040692971.1">
    <property type="nucleotide sequence ID" value="XM_040834599.1"/>
</dbReference>
<evidence type="ECO:0000313" key="1">
    <source>
        <dbReference type="EMBL" id="OJJ39295.1"/>
    </source>
</evidence>
<dbReference type="AlphaFoldDB" id="A0A1L9RWJ6"/>
<dbReference type="VEuPathDB" id="FungiDB:ASPWEDRAFT_37053"/>
<dbReference type="Proteomes" id="UP000184383">
    <property type="component" value="Unassembled WGS sequence"/>
</dbReference>
<accession>A0A1L9RWJ6</accession>
<dbReference type="GeneID" id="63750447"/>
<keyword evidence="2" id="KW-1185">Reference proteome</keyword>
<reference evidence="2" key="1">
    <citation type="journal article" date="2017" name="Genome Biol.">
        <title>Comparative genomics reveals high biological diversity and specific adaptations in the industrially and medically important fungal genus Aspergillus.</title>
        <authorList>
            <person name="de Vries R.P."/>
            <person name="Riley R."/>
            <person name="Wiebenga A."/>
            <person name="Aguilar-Osorio G."/>
            <person name="Amillis S."/>
            <person name="Uchima C.A."/>
            <person name="Anderluh G."/>
            <person name="Asadollahi M."/>
            <person name="Askin M."/>
            <person name="Barry K."/>
            <person name="Battaglia E."/>
            <person name="Bayram O."/>
            <person name="Benocci T."/>
            <person name="Braus-Stromeyer S.A."/>
            <person name="Caldana C."/>
            <person name="Canovas D."/>
            <person name="Cerqueira G.C."/>
            <person name="Chen F."/>
            <person name="Chen W."/>
            <person name="Choi C."/>
            <person name="Clum A."/>
            <person name="Dos Santos R.A."/>
            <person name="Damasio A.R."/>
            <person name="Diallinas G."/>
            <person name="Emri T."/>
            <person name="Fekete E."/>
            <person name="Flipphi M."/>
            <person name="Freyberg S."/>
            <person name="Gallo A."/>
            <person name="Gournas C."/>
            <person name="Habgood R."/>
            <person name="Hainaut M."/>
            <person name="Harispe M.L."/>
            <person name="Henrissat B."/>
            <person name="Hilden K.S."/>
            <person name="Hope R."/>
            <person name="Hossain A."/>
            <person name="Karabika E."/>
            <person name="Karaffa L."/>
            <person name="Karanyi Z."/>
            <person name="Krasevec N."/>
            <person name="Kuo A."/>
            <person name="Kusch H."/>
            <person name="LaButti K."/>
            <person name="Lagendijk E.L."/>
            <person name="Lapidus A."/>
            <person name="Levasseur A."/>
            <person name="Lindquist E."/>
            <person name="Lipzen A."/>
            <person name="Logrieco A.F."/>
            <person name="MacCabe A."/>
            <person name="Maekelae M.R."/>
            <person name="Malavazi I."/>
            <person name="Melin P."/>
            <person name="Meyer V."/>
            <person name="Mielnichuk N."/>
            <person name="Miskei M."/>
            <person name="Molnar A.P."/>
            <person name="Mule G."/>
            <person name="Ngan C.Y."/>
            <person name="Orejas M."/>
            <person name="Orosz E."/>
            <person name="Ouedraogo J.P."/>
            <person name="Overkamp K.M."/>
            <person name="Park H.-S."/>
            <person name="Perrone G."/>
            <person name="Piumi F."/>
            <person name="Punt P.J."/>
            <person name="Ram A.F."/>
            <person name="Ramon A."/>
            <person name="Rauscher S."/>
            <person name="Record E."/>
            <person name="Riano-Pachon D.M."/>
            <person name="Robert V."/>
            <person name="Roehrig J."/>
            <person name="Ruller R."/>
            <person name="Salamov A."/>
            <person name="Salih N.S."/>
            <person name="Samson R.A."/>
            <person name="Sandor E."/>
            <person name="Sanguinetti M."/>
            <person name="Schuetze T."/>
            <person name="Sepcic K."/>
            <person name="Shelest E."/>
            <person name="Sherlock G."/>
            <person name="Sophianopoulou V."/>
            <person name="Squina F.M."/>
            <person name="Sun H."/>
            <person name="Susca A."/>
            <person name="Todd R.B."/>
            <person name="Tsang A."/>
            <person name="Unkles S.E."/>
            <person name="van de Wiele N."/>
            <person name="van Rossen-Uffink D."/>
            <person name="Oliveira J.V."/>
            <person name="Vesth T.C."/>
            <person name="Visser J."/>
            <person name="Yu J.-H."/>
            <person name="Zhou M."/>
            <person name="Andersen M.R."/>
            <person name="Archer D.B."/>
            <person name="Baker S.E."/>
            <person name="Benoit I."/>
            <person name="Brakhage A.A."/>
            <person name="Braus G.H."/>
            <person name="Fischer R."/>
            <person name="Frisvad J.C."/>
            <person name="Goldman G.H."/>
            <person name="Houbraken J."/>
            <person name="Oakley B."/>
            <person name="Pocsi I."/>
            <person name="Scazzocchio C."/>
            <person name="Seiboth B."/>
            <person name="vanKuyk P.A."/>
            <person name="Wortman J."/>
            <person name="Dyer P.S."/>
            <person name="Grigoriev I.V."/>
        </authorList>
    </citation>
    <scope>NUCLEOTIDE SEQUENCE [LARGE SCALE GENOMIC DNA]</scope>
    <source>
        <strain evidence="2">DTO 134E9</strain>
    </source>
</reference>
<evidence type="ECO:0000313" key="2">
    <source>
        <dbReference type="Proteomes" id="UP000184383"/>
    </source>
</evidence>
<sequence length="51" mass="6244">MEMDRFCMYLYCCYFSVTDIHVCSRCPAIMAACMDYEPKPPMTMRFRRWSR</sequence>
<proteinExistence type="predicted"/>
<gene>
    <name evidence="1" type="ORF">ASPWEDRAFT_37053</name>
</gene>
<organism evidence="1 2">
    <name type="scientific">Aspergillus wentii DTO 134E9</name>
    <dbReference type="NCBI Taxonomy" id="1073089"/>
    <lineage>
        <taxon>Eukaryota</taxon>
        <taxon>Fungi</taxon>
        <taxon>Dikarya</taxon>
        <taxon>Ascomycota</taxon>
        <taxon>Pezizomycotina</taxon>
        <taxon>Eurotiomycetes</taxon>
        <taxon>Eurotiomycetidae</taxon>
        <taxon>Eurotiales</taxon>
        <taxon>Aspergillaceae</taxon>
        <taxon>Aspergillus</taxon>
        <taxon>Aspergillus subgen. Cremei</taxon>
    </lineage>
</organism>